<dbReference type="NCBIfam" id="TIGR04025">
    <property type="entry name" value="PPOX_FMN_DR2398"/>
    <property type="match status" value="1"/>
</dbReference>
<dbReference type="PANTHER" id="PTHR42815">
    <property type="entry name" value="FAD-BINDING, PUTATIVE (AFU_ORTHOLOGUE AFUA_6G07600)-RELATED"/>
    <property type="match status" value="1"/>
</dbReference>
<name>A0A368LHZ9_9VIBR</name>
<sequence>MPMALAATKDIHHIDKHAKKFIENSVLFFLATQSEDGFYDVSPRGGDAGFVKVLDDQYIAFPDSPGNNRLDTLTNLLSNPNVGMLFIVPGIQDVVRLKGVASIHVDDSLREQCLDGKHKPKLVIKIKITSLMFHCPKALIISKVWKNSTYIDRDFLPSLLTIIEDQQIEKEQIS</sequence>
<keyword evidence="3" id="KW-1185">Reference proteome</keyword>
<dbReference type="Proteomes" id="UP000252479">
    <property type="component" value="Unassembled WGS sequence"/>
</dbReference>
<dbReference type="Gene3D" id="2.30.110.10">
    <property type="entry name" value="Electron Transport, Fmn-binding Protein, Chain A"/>
    <property type="match status" value="1"/>
</dbReference>
<dbReference type="InterPro" id="IPR024029">
    <property type="entry name" value="Pyridox_Oxase_FMN-dep"/>
</dbReference>
<reference evidence="2 3" key="1">
    <citation type="journal article" date="2017" name="Elife">
        <title>Extensive horizontal gene transfer in cheese-associated bacteria.</title>
        <authorList>
            <person name="Bonham K.S."/>
            <person name="Wolfe B.E."/>
            <person name="Dutton R.J."/>
        </authorList>
    </citation>
    <scope>NUCLEOTIDE SEQUENCE [LARGE SCALE GENOMIC DNA]</scope>
    <source>
        <strain evidence="2 3">JB196</strain>
    </source>
</reference>
<evidence type="ECO:0000259" key="1">
    <source>
        <dbReference type="Pfam" id="PF01243"/>
    </source>
</evidence>
<dbReference type="Pfam" id="PF01243">
    <property type="entry name" value="PNPOx_N"/>
    <property type="match status" value="1"/>
</dbReference>
<dbReference type="PANTHER" id="PTHR42815:SF2">
    <property type="entry name" value="FAD-BINDING, PUTATIVE (AFU_ORTHOLOGUE AFUA_6G07600)-RELATED"/>
    <property type="match status" value="1"/>
</dbReference>
<evidence type="ECO:0000313" key="2">
    <source>
        <dbReference type="EMBL" id="RCS70379.1"/>
    </source>
</evidence>
<proteinExistence type="predicted"/>
<gene>
    <name evidence="2" type="ORF">CIK83_13145</name>
</gene>
<feature type="domain" description="Pyridoxamine 5'-phosphate oxidase N-terminal" evidence="1">
    <location>
        <begin position="14"/>
        <end position="131"/>
    </location>
</feature>
<evidence type="ECO:0000313" key="3">
    <source>
        <dbReference type="Proteomes" id="UP000252479"/>
    </source>
</evidence>
<accession>A0A368LHZ9</accession>
<dbReference type="SUPFAM" id="SSF50475">
    <property type="entry name" value="FMN-binding split barrel"/>
    <property type="match status" value="1"/>
</dbReference>
<organism evidence="2 3">
    <name type="scientific">Vibrio casei</name>
    <dbReference type="NCBI Taxonomy" id="673372"/>
    <lineage>
        <taxon>Bacteria</taxon>
        <taxon>Pseudomonadati</taxon>
        <taxon>Pseudomonadota</taxon>
        <taxon>Gammaproteobacteria</taxon>
        <taxon>Vibrionales</taxon>
        <taxon>Vibrionaceae</taxon>
        <taxon>Vibrio</taxon>
    </lineage>
</organism>
<comment type="caution">
    <text evidence="2">The sequence shown here is derived from an EMBL/GenBank/DDBJ whole genome shotgun (WGS) entry which is preliminary data.</text>
</comment>
<dbReference type="InterPro" id="IPR011576">
    <property type="entry name" value="Pyridox_Oxase_N"/>
</dbReference>
<dbReference type="EMBL" id="QPGL01000002">
    <property type="protein sequence ID" value="RCS70379.1"/>
    <property type="molecule type" value="Genomic_DNA"/>
</dbReference>
<dbReference type="InterPro" id="IPR012349">
    <property type="entry name" value="Split_barrel_FMN-bd"/>
</dbReference>
<protein>
    <submittedName>
        <fullName evidence="2">Pyridoxamine 5'-phosphate oxidase family protein</fullName>
    </submittedName>
</protein>
<dbReference type="AlphaFoldDB" id="A0A368LHZ9"/>